<dbReference type="EMBL" id="KQ435078">
    <property type="protein sequence ID" value="KZC14512.1"/>
    <property type="molecule type" value="Genomic_DNA"/>
</dbReference>
<proteinExistence type="predicted"/>
<reference evidence="1 2" key="1">
    <citation type="submission" date="2015-07" db="EMBL/GenBank/DDBJ databases">
        <title>The genome of Dufourea novaeangliae.</title>
        <authorList>
            <person name="Pan H."/>
            <person name="Kapheim K."/>
        </authorList>
    </citation>
    <scope>NUCLEOTIDE SEQUENCE [LARGE SCALE GENOMIC DNA]</scope>
    <source>
        <strain evidence="1">0120121106</strain>
        <tissue evidence="1">Whole body</tissue>
    </source>
</reference>
<dbReference type="Proteomes" id="UP000076502">
    <property type="component" value="Unassembled WGS sequence"/>
</dbReference>
<organism evidence="1 2">
    <name type="scientific">Dufourea novaeangliae</name>
    <name type="common">Sweat bee</name>
    <dbReference type="NCBI Taxonomy" id="178035"/>
    <lineage>
        <taxon>Eukaryota</taxon>
        <taxon>Metazoa</taxon>
        <taxon>Ecdysozoa</taxon>
        <taxon>Arthropoda</taxon>
        <taxon>Hexapoda</taxon>
        <taxon>Insecta</taxon>
        <taxon>Pterygota</taxon>
        <taxon>Neoptera</taxon>
        <taxon>Endopterygota</taxon>
        <taxon>Hymenoptera</taxon>
        <taxon>Apocrita</taxon>
        <taxon>Aculeata</taxon>
        <taxon>Apoidea</taxon>
        <taxon>Anthophila</taxon>
        <taxon>Halictidae</taxon>
        <taxon>Rophitinae</taxon>
        <taxon>Dufourea</taxon>
    </lineage>
</organism>
<evidence type="ECO:0000313" key="2">
    <source>
        <dbReference type="Proteomes" id="UP000076502"/>
    </source>
</evidence>
<evidence type="ECO:0000313" key="1">
    <source>
        <dbReference type="EMBL" id="KZC14512.1"/>
    </source>
</evidence>
<protein>
    <submittedName>
        <fullName evidence="1">Uncharacterized protein</fullName>
    </submittedName>
</protein>
<gene>
    <name evidence="1" type="ORF">WN55_06973</name>
</gene>
<name>A0A154PRI8_DUFNO</name>
<keyword evidence="2" id="KW-1185">Reference proteome</keyword>
<accession>A0A154PRI8</accession>
<sequence>MNDLHTKRVETCEHASFNRTELFWVPNSSRRLPKTLIVTNASAFRNNHRSKRFK</sequence>
<dbReference type="AlphaFoldDB" id="A0A154PRI8"/>